<keyword evidence="3" id="KW-0540">Nuclease</keyword>
<evidence type="ECO:0000313" key="9">
    <source>
        <dbReference type="EMBL" id="GEU51280.1"/>
    </source>
</evidence>
<keyword evidence="1" id="KW-0808">Transferase</keyword>
<dbReference type="PANTHER" id="PTHR37984:SF5">
    <property type="entry name" value="PROTEIN NYNRIN-LIKE"/>
    <property type="match status" value="1"/>
</dbReference>
<comment type="caution">
    <text evidence="9">The sequence shown here is derived from an EMBL/GenBank/DDBJ whole genome shotgun (WGS) entry which is preliminary data.</text>
</comment>
<evidence type="ECO:0000256" key="5">
    <source>
        <dbReference type="ARBA" id="ARBA00023268"/>
    </source>
</evidence>
<feature type="compositionally biased region" description="Basic and acidic residues" evidence="6">
    <location>
        <begin position="242"/>
        <end position="257"/>
    </location>
</feature>
<dbReference type="SUPFAM" id="SSF56672">
    <property type="entry name" value="DNA/RNA polymerases"/>
    <property type="match status" value="1"/>
</dbReference>
<dbReference type="CDD" id="cd01647">
    <property type="entry name" value="RT_LTR"/>
    <property type="match status" value="1"/>
</dbReference>
<dbReference type="Pfam" id="PF17919">
    <property type="entry name" value="RT_RNaseH_2"/>
    <property type="match status" value="1"/>
</dbReference>
<feature type="domain" description="Reverse transcriptase" evidence="7">
    <location>
        <begin position="505"/>
        <end position="599"/>
    </location>
</feature>
<dbReference type="GO" id="GO:0016779">
    <property type="term" value="F:nucleotidyltransferase activity"/>
    <property type="evidence" value="ECO:0007669"/>
    <property type="project" value="UniProtKB-KW"/>
</dbReference>
<evidence type="ECO:0000256" key="6">
    <source>
        <dbReference type="SAM" id="MobiDB-lite"/>
    </source>
</evidence>
<dbReference type="InterPro" id="IPR043128">
    <property type="entry name" value="Rev_trsase/Diguanyl_cyclase"/>
</dbReference>
<reference evidence="9" key="1">
    <citation type="journal article" date="2019" name="Sci. Rep.">
        <title>Draft genome of Tanacetum cinerariifolium, the natural source of mosquito coil.</title>
        <authorList>
            <person name="Yamashiro T."/>
            <person name="Shiraishi A."/>
            <person name="Satake H."/>
            <person name="Nakayama K."/>
        </authorList>
    </citation>
    <scope>NUCLEOTIDE SEQUENCE</scope>
</reference>
<dbReference type="InterPro" id="IPR000477">
    <property type="entry name" value="RT_dom"/>
</dbReference>
<protein>
    <submittedName>
        <fullName evidence="9">Retrovirus-related Pol polyprotein from transposon 17.6</fullName>
    </submittedName>
</protein>
<dbReference type="GO" id="GO:0004519">
    <property type="term" value="F:endonuclease activity"/>
    <property type="evidence" value="ECO:0007669"/>
    <property type="project" value="UniProtKB-KW"/>
</dbReference>
<dbReference type="Pfam" id="PF00078">
    <property type="entry name" value="RVT_1"/>
    <property type="match status" value="1"/>
</dbReference>
<evidence type="ECO:0000259" key="7">
    <source>
        <dbReference type="Pfam" id="PF00078"/>
    </source>
</evidence>
<dbReference type="EMBL" id="BKCJ010002842">
    <property type="protein sequence ID" value="GEU51280.1"/>
    <property type="molecule type" value="Genomic_DNA"/>
</dbReference>
<keyword evidence="4" id="KW-0255">Endonuclease</keyword>
<proteinExistence type="predicted"/>
<dbReference type="PANTHER" id="PTHR37984">
    <property type="entry name" value="PROTEIN CBG26694"/>
    <property type="match status" value="1"/>
</dbReference>
<evidence type="ECO:0000256" key="2">
    <source>
        <dbReference type="ARBA" id="ARBA00022695"/>
    </source>
</evidence>
<feature type="domain" description="Reverse transcriptase/retrotransposon-derived protein RNase H-like" evidence="8">
    <location>
        <begin position="663"/>
        <end position="720"/>
    </location>
</feature>
<dbReference type="Gene3D" id="3.30.70.270">
    <property type="match status" value="2"/>
</dbReference>
<feature type="compositionally biased region" description="Low complexity" evidence="6">
    <location>
        <begin position="258"/>
        <end position="268"/>
    </location>
</feature>
<feature type="compositionally biased region" description="Low complexity" evidence="6">
    <location>
        <begin position="190"/>
        <end position="204"/>
    </location>
</feature>
<dbReference type="AlphaFoldDB" id="A0A6L2KR67"/>
<evidence type="ECO:0000256" key="1">
    <source>
        <dbReference type="ARBA" id="ARBA00022679"/>
    </source>
</evidence>
<dbReference type="InterPro" id="IPR043502">
    <property type="entry name" value="DNA/RNA_pol_sf"/>
</dbReference>
<dbReference type="InterPro" id="IPR050951">
    <property type="entry name" value="Retrovirus_Pol_polyprotein"/>
</dbReference>
<keyword evidence="2" id="KW-0548">Nucleotidyltransferase</keyword>
<keyword evidence="5" id="KW-0511">Multifunctional enzyme</keyword>
<name>A0A6L2KR67_TANCI</name>
<evidence type="ECO:0000256" key="4">
    <source>
        <dbReference type="ARBA" id="ARBA00022759"/>
    </source>
</evidence>
<feature type="region of interest" description="Disordered" evidence="6">
    <location>
        <begin position="160"/>
        <end position="213"/>
    </location>
</feature>
<evidence type="ECO:0000259" key="8">
    <source>
        <dbReference type="Pfam" id="PF17919"/>
    </source>
</evidence>
<gene>
    <name evidence="9" type="ORF">Tci_023258</name>
</gene>
<sequence length="742" mass="84704">MGEIRGFAQHPYESPVDDWLRIKDLLRSCHGHGLQRGTIIQIFYHGLDEATQAIHDARRNFLYKTPNEAHRLLEDRVLLKLNWSKDIKAKPLWKIVAFAKKDHTHRWSVMTNPWEDLKMKKPTMPTKDIKEEDIEKTTTVGVPETSMTVNQEMTTEIPNLEKTTLPIHQHQKRNPKNPNSEKPCENFTLPHNTQNNPKPNPTNDKPCRPPPARNEHVKAIFTRSGKTYDPLVNLNAKTTIIHDDSKNEDAEAEKEVESSSSKQSKSDSPPLKAINVLIVEVLAGMPNYRKFLKDLVSNKSKMEKISVAFLNEECSTIIQNKLPPNLGDHGSFLISCTLANSIKFLTLADLGASINLMPYSLYALLSENTLKPTRMSLEIINGSGYEFTKTRPKPDPLPSLCLANHTYQYPMGVAENMLIQVGKLVFPVDFVILQMKKDDKKTFDIPGIGPSSCKHKINFEDDAKPVIQRQRRLNPKMKEVIKNEIIRLLDAGIIYPIEDSPWENTTFTCPYGTYAYKRMPFGLCNAPATFKMCMIAIFQDMLETSMEVFIDDFWVFGDSFDSYLANLKKMFIRSKQDHLVLNWEKCHFMETERIVLGHKVPSAGLEVDKTKINVIAKLPPPTNVKVVRSFLGHEGFYRRFIKDFSKISCPMTKLLEKDAVFDFNKECIEAFESLKEKLKNAPIMVSPDWSQPFELIYDASNLILEMCLHNAKENSPVLSISLAKLSTTHIKIIQSLRKNCLS</sequence>
<dbReference type="Gene3D" id="3.10.10.10">
    <property type="entry name" value="HIV Type 1 Reverse Transcriptase, subunit A, domain 1"/>
    <property type="match status" value="2"/>
</dbReference>
<dbReference type="FunFam" id="3.30.70.270:FF:000020">
    <property type="entry name" value="Transposon Tf2-6 polyprotein-like Protein"/>
    <property type="match status" value="1"/>
</dbReference>
<dbReference type="InterPro" id="IPR041577">
    <property type="entry name" value="RT_RNaseH_2"/>
</dbReference>
<keyword evidence="4" id="KW-0378">Hydrolase</keyword>
<organism evidence="9">
    <name type="scientific">Tanacetum cinerariifolium</name>
    <name type="common">Dalmatian daisy</name>
    <name type="synonym">Chrysanthemum cinerariifolium</name>
    <dbReference type="NCBI Taxonomy" id="118510"/>
    <lineage>
        <taxon>Eukaryota</taxon>
        <taxon>Viridiplantae</taxon>
        <taxon>Streptophyta</taxon>
        <taxon>Embryophyta</taxon>
        <taxon>Tracheophyta</taxon>
        <taxon>Spermatophyta</taxon>
        <taxon>Magnoliopsida</taxon>
        <taxon>eudicotyledons</taxon>
        <taxon>Gunneridae</taxon>
        <taxon>Pentapetalae</taxon>
        <taxon>asterids</taxon>
        <taxon>campanulids</taxon>
        <taxon>Asterales</taxon>
        <taxon>Asteraceae</taxon>
        <taxon>Asteroideae</taxon>
        <taxon>Anthemideae</taxon>
        <taxon>Anthemidinae</taxon>
        <taxon>Tanacetum</taxon>
    </lineage>
</organism>
<accession>A0A6L2KR67</accession>
<evidence type="ECO:0000256" key="3">
    <source>
        <dbReference type="ARBA" id="ARBA00022722"/>
    </source>
</evidence>
<dbReference type="Gene3D" id="2.40.70.10">
    <property type="entry name" value="Acid Proteases"/>
    <property type="match status" value="1"/>
</dbReference>
<feature type="region of interest" description="Disordered" evidence="6">
    <location>
        <begin position="242"/>
        <end position="269"/>
    </location>
</feature>
<dbReference type="InterPro" id="IPR021109">
    <property type="entry name" value="Peptidase_aspartic_dom_sf"/>
</dbReference>